<protein>
    <submittedName>
        <fullName evidence="1">Uncharacterized protein</fullName>
    </submittedName>
</protein>
<dbReference type="Proteomes" id="UP000663722">
    <property type="component" value="Chromosome"/>
</dbReference>
<dbReference type="EMBL" id="CP061800">
    <property type="protein sequence ID" value="QTA86619.1"/>
    <property type="molecule type" value="Genomic_DNA"/>
</dbReference>
<evidence type="ECO:0000313" key="1">
    <source>
        <dbReference type="EMBL" id="QTA86619.1"/>
    </source>
</evidence>
<accession>A0A975BK98</accession>
<gene>
    <name evidence="1" type="ORF">dnm_026430</name>
</gene>
<reference evidence="1" key="1">
    <citation type="journal article" date="2021" name="Microb. Physiol.">
        <title>Proteogenomic Insights into the Physiology of Marine, Sulfate-Reducing, Filamentous Desulfonema limicola and Desulfonema magnum.</title>
        <authorList>
            <person name="Schnaars V."/>
            <person name="Wohlbrand L."/>
            <person name="Scheve S."/>
            <person name="Hinrichs C."/>
            <person name="Reinhardt R."/>
            <person name="Rabus R."/>
        </authorList>
    </citation>
    <scope>NUCLEOTIDE SEQUENCE</scope>
    <source>
        <strain evidence="1">4be13</strain>
    </source>
</reference>
<organism evidence="1 2">
    <name type="scientific">Desulfonema magnum</name>
    <dbReference type="NCBI Taxonomy" id="45655"/>
    <lineage>
        <taxon>Bacteria</taxon>
        <taxon>Pseudomonadati</taxon>
        <taxon>Thermodesulfobacteriota</taxon>
        <taxon>Desulfobacteria</taxon>
        <taxon>Desulfobacterales</taxon>
        <taxon>Desulfococcaceae</taxon>
        <taxon>Desulfonema</taxon>
    </lineage>
</organism>
<keyword evidence="2" id="KW-1185">Reference proteome</keyword>
<dbReference type="AlphaFoldDB" id="A0A975BK98"/>
<proteinExistence type="predicted"/>
<name>A0A975BK98_9BACT</name>
<dbReference type="KEGG" id="dmm:dnm_026430"/>
<evidence type="ECO:0000313" key="2">
    <source>
        <dbReference type="Proteomes" id="UP000663722"/>
    </source>
</evidence>
<sequence length="37" mass="4420">MFLFQGNIKKIMAWYLTLNVRYWSEACILTHRGASRT</sequence>